<proteinExistence type="predicted"/>
<evidence type="ECO:0000256" key="3">
    <source>
        <dbReference type="SAM" id="MobiDB-lite"/>
    </source>
</evidence>
<evidence type="ECO:0000313" key="5">
    <source>
        <dbReference type="Proteomes" id="UP000515152"/>
    </source>
</evidence>
<dbReference type="SUPFAM" id="SSF52047">
    <property type="entry name" value="RNI-like"/>
    <property type="match status" value="2"/>
</dbReference>
<dbReference type="SUPFAM" id="SSF81383">
    <property type="entry name" value="F-box domain"/>
    <property type="match status" value="1"/>
</dbReference>
<dbReference type="PANTHER" id="PTHR13318">
    <property type="entry name" value="PARTNER OF PAIRED, ISOFORM B-RELATED"/>
    <property type="match status" value="1"/>
</dbReference>
<evidence type="ECO:0000256" key="1">
    <source>
        <dbReference type="ARBA" id="ARBA00022614"/>
    </source>
</evidence>
<keyword evidence="1" id="KW-0433">Leucine-rich repeat</keyword>
<dbReference type="InterPro" id="IPR032675">
    <property type="entry name" value="LRR_dom_sf"/>
</dbReference>
<dbReference type="CTD" id="222235"/>
<gene>
    <name evidence="6" type="primary">fbxl13</name>
</gene>
<accession>A0A6P8F7I9</accession>
<dbReference type="OrthoDB" id="61560at2759"/>
<dbReference type="Pfam" id="PF12937">
    <property type="entry name" value="F-box-like"/>
    <property type="match status" value="1"/>
</dbReference>
<name>A0A6P8F7I9_CLUHA</name>
<dbReference type="GeneID" id="105891505"/>
<evidence type="ECO:0000256" key="2">
    <source>
        <dbReference type="ARBA" id="ARBA00022786"/>
    </source>
</evidence>
<sequence>MASLENADPSLRRYILKNSLPRIFQALLAGLLASCPENPLHFIEEKLLAIQKSRDIYVNWDAYADDDVEVDVYPSDENVVLDIMNIFIDPDDSDTMSPFFEEACYCYHKSLFKMCFMAWKRYILKRKTERIILRQNMDAAQGHYSKKVLHYTFRIWIKWVQCKKKRKKDAVKKIQKVYEILHIRNIFFAWRYAVQDSKRSKEYFEKWEIGFRSHAIRHEKPSQQIDTTEKKDIISMLPSKLSMKIFQYLESGDLLRCAEVCDTWMAITQTCSLWDKINFSGENHWIQSHDVEKILQAYRPFVVHLNLRGCVSLQWPTFRCISECRNLQELNLSECTNINDETVRIIAESCQSLLYLNLSYTYVTNRTLKILARCCMNLQYLSLAHCRKFTDKGLQFLATERGCHGLVHIDLSGCTQITVDGFGHIAAGCSLLQHIVFDNMPTFTDKCLQVLTAKCHSLVTISVLESPHLTDTAFKTIAEVASLKKLRIQGNNHITDIGWKAVCKSSPKLSHLHAADCSKMTDACLKCIALLKNLTHLDISDSVRVSDVGLRYLTDGPSACKIREFDLSNCHVNDGVVLKIVQRCSVLRTLNLAYCESLTDTAIEYFSNANCLLCLDITGCQIQDKGLTAAGGIQYLKKLNISECLCITDMGIEMFCRRAKRLEDFDISHCVALSDLSIKSVSFYCKTVSRLIMAGCPKMTDSAMKYLTGSGPCLKELDVSGCVLLTDRASRILLKGRQHFHSLTMLYCRGISKQAALRLQPGLKHWEHSRDDAPYWYGYDNLQLKKRPEKQGTPLEYDDSGRNSSSLPT</sequence>
<keyword evidence="5" id="KW-1185">Reference proteome</keyword>
<dbReference type="RefSeq" id="XP_031421084.1">
    <property type="nucleotide sequence ID" value="XM_031565224.2"/>
</dbReference>
<dbReference type="InterPro" id="IPR036047">
    <property type="entry name" value="F-box-like_dom_sf"/>
</dbReference>
<protein>
    <submittedName>
        <fullName evidence="6">Dynein regulatory complex subunit 6 isoform X1</fullName>
    </submittedName>
</protein>
<organism evidence="5 6">
    <name type="scientific">Clupea harengus</name>
    <name type="common">Atlantic herring</name>
    <dbReference type="NCBI Taxonomy" id="7950"/>
    <lineage>
        <taxon>Eukaryota</taxon>
        <taxon>Metazoa</taxon>
        <taxon>Chordata</taxon>
        <taxon>Craniata</taxon>
        <taxon>Vertebrata</taxon>
        <taxon>Euteleostomi</taxon>
        <taxon>Actinopterygii</taxon>
        <taxon>Neopterygii</taxon>
        <taxon>Teleostei</taxon>
        <taxon>Clupei</taxon>
        <taxon>Clupeiformes</taxon>
        <taxon>Clupeoidei</taxon>
        <taxon>Clupeidae</taxon>
        <taxon>Clupea</taxon>
    </lineage>
</organism>
<dbReference type="AlphaFoldDB" id="A0A6P8F7I9"/>
<evidence type="ECO:0000259" key="4">
    <source>
        <dbReference type="PROSITE" id="PS50181"/>
    </source>
</evidence>
<dbReference type="KEGG" id="char:105891505"/>
<dbReference type="GO" id="GO:0019005">
    <property type="term" value="C:SCF ubiquitin ligase complex"/>
    <property type="evidence" value="ECO:0007669"/>
    <property type="project" value="TreeGrafter"/>
</dbReference>
<dbReference type="FunFam" id="3.80.10.10:FF:000134">
    <property type="entry name" value="F-box and leucine rich repeat protein 13"/>
    <property type="match status" value="1"/>
</dbReference>
<dbReference type="InterPro" id="IPR057207">
    <property type="entry name" value="FBXL15_LRR"/>
</dbReference>
<dbReference type="CDD" id="cd22977">
    <property type="entry name" value="DD_FBXL13"/>
    <property type="match status" value="1"/>
</dbReference>
<dbReference type="Proteomes" id="UP000515152">
    <property type="component" value="Chromosome 3"/>
</dbReference>
<evidence type="ECO:0000313" key="6">
    <source>
        <dbReference type="RefSeq" id="XP_031421084.1"/>
    </source>
</evidence>
<keyword evidence="2" id="KW-0833">Ubl conjugation pathway</keyword>
<dbReference type="Gene3D" id="3.80.10.10">
    <property type="entry name" value="Ribonuclease Inhibitor"/>
    <property type="match status" value="3"/>
</dbReference>
<dbReference type="SMART" id="SM00367">
    <property type="entry name" value="LRR_CC"/>
    <property type="match status" value="13"/>
</dbReference>
<dbReference type="PROSITE" id="PS50181">
    <property type="entry name" value="FBOX"/>
    <property type="match status" value="1"/>
</dbReference>
<dbReference type="InterPro" id="IPR001810">
    <property type="entry name" value="F-box_dom"/>
</dbReference>
<dbReference type="Pfam" id="PF25372">
    <property type="entry name" value="DUF7885"/>
    <property type="match status" value="2"/>
</dbReference>
<dbReference type="PANTHER" id="PTHR13318:SF190">
    <property type="entry name" value="PARTNER OF PAIRED, ISOFORM B"/>
    <property type="match status" value="1"/>
</dbReference>
<reference evidence="6" key="1">
    <citation type="submission" date="2025-08" db="UniProtKB">
        <authorList>
            <consortium name="RefSeq"/>
        </authorList>
    </citation>
    <scope>IDENTIFICATION</scope>
</reference>
<dbReference type="InterPro" id="IPR006553">
    <property type="entry name" value="Leu-rich_rpt_Cys-con_subtyp"/>
</dbReference>
<dbReference type="GO" id="GO:0031146">
    <property type="term" value="P:SCF-dependent proteasomal ubiquitin-dependent protein catabolic process"/>
    <property type="evidence" value="ECO:0007669"/>
    <property type="project" value="TreeGrafter"/>
</dbReference>
<feature type="region of interest" description="Disordered" evidence="3">
    <location>
        <begin position="787"/>
        <end position="809"/>
    </location>
</feature>
<feature type="domain" description="F-box" evidence="4">
    <location>
        <begin position="231"/>
        <end position="277"/>
    </location>
</feature>